<dbReference type="SUPFAM" id="SSF63829">
    <property type="entry name" value="Calcium-dependent phosphotriesterase"/>
    <property type="match status" value="1"/>
</dbReference>
<protein>
    <submittedName>
        <fullName evidence="2">Uncharacterized protein</fullName>
    </submittedName>
</protein>
<comment type="caution">
    <text evidence="2">The sequence shown here is derived from an EMBL/GenBank/DDBJ whole genome shotgun (WGS) entry which is preliminary data.</text>
</comment>
<evidence type="ECO:0000256" key="1">
    <source>
        <dbReference type="SAM" id="MobiDB-lite"/>
    </source>
</evidence>
<dbReference type="PROSITE" id="PS51257">
    <property type="entry name" value="PROKAR_LIPOPROTEIN"/>
    <property type="match status" value="1"/>
</dbReference>
<name>E6Q4E7_9ZZZZ</name>
<accession>E6Q4E7</accession>
<gene>
    <name evidence="2" type="ORF">CARN4_2064</name>
</gene>
<dbReference type="AlphaFoldDB" id="E6Q4E7"/>
<sequence>MKRLLSLALVASLAACGGGGGATGALPTGSTPLAAGKSLVKITLAVPQAQLQVHRRSPKYIAPTTKGFGFDFATTTSALNPAAPTVAVDFSNLAAPSIAVDTYHGSNVSCTNNPDGSATCTFVLAVPTSTTPYILQVSTFDTAPRTTGATFTSADLLSQQTFTNVSVAAETPTTPLALVLDGVPASTEMVPLPNQAHLQANGGGYTIVGPFPVQAYIYGLDRDGNVIVGDGAPQICVSYSSSTPPTSPISVTVSGAAFFGYGTTCDSHPVVAQPWTLQTQTWSASPATFTITASAQGPSPNGGPGTPATSSLSVSEEQEIWVGTNAGPVQLSGFGYIPGKGSPGTLVPIANDVVGGAGTSIFGGAVDPSNGYQWLSGSIGTDLIEGYAPQVGALPISATPAQGINPSINSSMSPYQGGIAIDSSERLWVIDEAYAGGTTQTLVGYNLTTSPISVLGTFSPPSGTFAEGVALDPGTEGDGRPPTLWLSGQDASGSETLFAVDISTNTPTLISITGAPSLANTFANAVAVDSSGYIYFDEDNTSSENFGIMKSTYSGGTYTLTTPSAPFNSLVNINAVGRNIFSFGTTYPNASGQYDMLIGGTYLGGARGSGALLDCPGAPNALVCPTSGTPGYNSQSPLNAATTVVVVP</sequence>
<reference evidence="2" key="1">
    <citation type="submission" date="2009-10" db="EMBL/GenBank/DDBJ databases">
        <title>Diversity of trophic interactions inside an arsenic-rich microbial ecosystem.</title>
        <authorList>
            <person name="Bertin P.N."/>
            <person name="Heinrich-Salmeron A."/>
            <person name="Pelletier E."/>
            <person name="Goulhen-Chollet F."/>
            <person name="Arsene-Ploetze F."/>
            <person name="Gallien S."/>
            <person name="Calteau A."/>
            <person name="Vallenet D."/>
            <person name="Casiot C."/>
            <person name="Chane-Woon-Ming B."/>
            <person name="Giloteaux L."/>
            <person name="Barakat M."/>
            <person name="Bonnefoy V."/>
            <person name="Bruneel O."/>
            <person name="Chandler M."/>
            <person name="Cleiss J."/>
            <person name="Duran R."/>
            <person name="Elbaz-Poulichet F."/>
            <person name="Fonknechten N."/>
            <person name="Lauga B."/>
            <person name="Mornico D."/>
            <person name="Ortet P."/>
            <person name="Schaeffer C."/>
            <person name="Siguier P."/>
            <person name="Alexander Thil Smith A."/>
            <person name="Van Dorsselaer A."/>
            <person name="Weissenbach J."/>
            <person name="Medigue C."/>
            <person name="Le Paslier D."/>
        </authorList>
    </citation>
    <scope>NUCLEOTIDE SEQUENCE</scope>
</reference>
<feature type="region of interest" description="Disordered" evidence="1">
    <location>
        <begin position="292"/>
        <end position="314"/>
    </location>
</feature>
<organism evidence="2">
    <name type="scientific">mine drainage metagenome</name>
    <dbReference type="NCBI Taxonomy" id="410659"/>
    <lineage>
        <taxon>unclassified sequences</taxon>
        <taxon>metagenomes</taxon>
        <taxon>ecological metagenomes</taxon>
    </lineage>
</organism>
<evidence type="ECO:0000313" key="2">
    <source>
        <dbReference type="EMBL" id="CBI01869.1"/>
    </source>
</evidence>
<proteinExistence type="predicted"/>
<dbReference type="EMBL" id="CABO01000028">
    <property type="protein sequence ID" value="CBI01869.1"/>
    <property type="molecule type" value="Genomic_DNA"/>
</dbReference>